<keyword evidence="2 5" id="KW-0812">Transmembrane</keyword>
<evidence type="ECO:0000313" key="8">
    <source>
        <dbReference type="Proteomes" id="UP000004259"/>
    </source>
</evidence>
<proteinExistence type="predicted"/>
<accession>E9S880</accession>
<dbReference type="GO" id="GO:0140359">
    <property type="term" value="F:ABC-type transporter activity"/>
    <property type="evidence" value="ECO:0007669"/>
    <property type="project" value="InterPro"/>
</dbReference>
<feature type="transmembrane region" description="Helical" evidence="5">
    <location>
        <begin position="220"/>
        <end position="247"/>
    </location>
</feature>
<feature type="transmembrane region" description="Helical" evidence="5">
    <location>
        <begin position="291"/>
        <end position="309"/>
    </location>
</feature>
<protein>
    <submittedName>
        <fullName evidence="7">Conserved domain protein</fullName>
    </submittedName>
</protein>
<dbReference type="Proteomes" id="UP000004259">
    <property type="component" value="Unassembled WGS sequence"/>
</dbReference>
<dbReference type="Pfam" id="PF12698">
    <property type="entry name" value="ABC2_membrane_3"/>
    <property type="match status" value="1"/>
</dbReference>
<evidence type="ECO:0000256" key="3">
    <source>
        <dbReference type="ARBA" id="ARBA00022989"/>
    </source>
</evidence>
<evidence type="ECO:0000313" key="7">
    <source>
        <dbReference type="EMBL" id="EGC04576.1"/>
    </source>
</evidence>
<keyword evidence="8" id="KW-1185">Reference proteome</keyword>
<feature type="transmembrane region" description="Helical" evidence="5">
    <location>
        <begin position="259"/>
        <end position="279"/>
    </location>
</feature>
<comment type="subcellular location">
    <subcellularLocation>
        <location evidence="1">Membrane</location>
        <topology evidence="1">Multi-pass membrane protein</topology>
    </subcellularLocation>
</comment>
<feature type="transmembrane region" description="Helical" evidence="5">
    <location>
        <begin position="175"/>
        <end position="199"/>
    </location>
</feature>
<feature type="domain" description="ABC-2 type transporter transmembrane" evidence="6">
    <location>
        <begin position="19"/>
        <end position="366"/>
    </location>
</feature>
<dbReference type="RefSeq" id="WP_002847025.1">
    <property type="nucleotide sequence ID" value="NZ_ADKM02000018.1"/>
</dbReference>
<evidence type="ECO:0000256" key="4">
    <source>
        <dbReference type="ARBA" id="ARBA00023136"/>
    </source>
</evidence>
<dbReference type="InterPro" id="IPR052902">
    <property type="entry name" value="ABC-2_transporter"/>
</dbReference>
<dbReference type="AlphaFoldDB" id="E9S880"/>
<feature type="transmembrane region" description="Helical" evidence="5">
    <location>
        <begin position="347"/>
        <end position="368"/>
    </location>
</feature>
<sequence>MFFNEFRYNLLTTLRDRHFIMWLILFPMALGSLFKAAFSDIYENDIKFSPIPTAIVQTQKDDIFKEVIRSVSKGKDALLKVTYADSAEEAEKLLKDGKVAGVITKDGTLGLTVASNGMDTTILKAFTDRYLTEEKLIKDTLEKDPMKLPALTAALKDDLKTVKKVRLTDGVSDPYITYFFNLLAMVAACSSVTGLNVVMQNQADQSPLGARKGCSPTPKLISTLAVLAGCWLTGMMCTAISVSFLAFVLKVDFGSRLGFVYLAAMMGGIMGTSMGFMIGSLVKESYEKKNAVAMVISLGGSFLSGLMIADIKPDIMEKAPLVNALNPTAVVCDSFYYLNLDAGYDRFIGKMVTMLVMTVLFTAVGFIFTRRKKYAGL</sequence>
<dbReference type="GO" id="GO:0016020">
    <property type="term" value="C:membrane"/>
    <property type="evidence" value="ECO:0007669"/>
    <property type="project" value="UniProtKB-SubCell"/>
</dbReference>
<gene>
    <name evidence="7" type="ORF">CUS_7456</name>
</gene>
<evidence type="ECO:0000256" key="1">
    <source>
        <dbReference type="ARBA" id="ARBA00004141"/>
    </source>
</evidence>
<evidence type="ECO:0000259" key="6">
    <source>
        <dbReference type="Pfam" id="PF12698"/>
    </source>
</evidence>
<reference evidence="7 8" key="1">
    <citation type="submission" date="2011-02" db="EMBL/GenBank/DDBJ databases">
        <authorList>
            <person name="Nelson K.E."/>
            <person name="Sutton G."/>
            <person name="Torralba M."/>
            <person name="Durkin S."/>
            <person name="Harkins D."/>
            <person name="Montgomery R."/>
            <person name="Ziemer C."/>
            <person name="Klaassens E."/>
            <person name="Ocuiv P."/>
            <person name="Morrison M."/>
        </authorList>
    </citation>
    <scope>NUCLEOTIDE SEQUENCE [LARGE SCALE GENOMIC DNA]</scope>
    <source>
        <strain evidence="7 8">8</strain>
    </source>
</reference>
<dbReference type="PANTHER" id="PTHR43027">
    <property type="entry name" value="DOXORUBICIN RESISTANCE ABC TRANSPORTER PERMEASE PROTEIN DRRC-RELATED"/>
    <property type="match status" value="1"/>
</dbReference>
<comment type="caution">
    <text evidence="7">The sequence shown here is derived from an EMBL/GenBank/DDBJ whole genome shotgun (WGS) entry which is preliminary data.</text>
</comment>
<keyword evidence="3 5" id="KW-1133">Transmembrane helix</keyword>
<evidence type="ECO:0000256" key="2">
    <source>
        <dbReference type="ARBA" id="ARBA00022692"/>
    </source>
</evidence>
<dbReference type="OrthoDB" id="9771731at2"/>
<feature type="transmembrane region" description="Helical" evidence="5">
    <location>
        <begin position="20"/>
        <end position="38"/>
    </location>
</feature>
<evidence type="ECO:0000256" key="5">
    <source>
        <dbReference type="SAM" id="Phobius"/>
    </source>
</evidence>
<dbReference type="EMBL" id="ADKM02000018">
    <property type="protein sequence ID" value="EGC04576.1"/>
    <property type="molecule type" value="Genomic_DNA"/>
</dbReference>
<keyword evidence="4 5" id="KW-0472">Membrane</keyword>
<organism evidence="7 8">
    <name type="scientific">Ruminococcus albus 8</name>
    <dbReference type="NCBI Taxonomy" id="246199"/>
    <lineage>
        <taxon>Bacteria</taxon>
        <taxon>Bacillati</taxon>
        <taxon>Bacillota</taxon>
        <taxon>Clostridia</taxon>
        <taxon>Eubacteriales</taxon>
        <taxon>Oscillospiraceae</taxon>
        <taxon>Ruminococcus</taxon>
    </lineage>
</organism>
<dbReference type="STRING" id="246199.CUS_7456"/>
<dbReference type="InterPro" id="IPR013525">
    <property type="entry name" value="ABC2_TM"/>
</dbReference>
<name>E9S880_RUMAL</name>
<dbReference type="PANTHER" id="PTHR43027:SF1">
    <property type="entry name" value="DOXORUBICIN RESISTANCE ABC TRANSPORTER PERMEASE PROTEIN DRRC-RELATED"/>
    <property type="match status" value="1"/>
</dbReference>
<dbReference type="eggNOG" id="COG0842">
    <property type="taxonomic scope" value="Bacteria"/>
</dbReference>